<dbReference type="PANTHER" id="PTHR43065">
    <property type="entry name" value="SENSOR HISTIDINE KINASE"/>
    <property type="match status" value="1"/>
</dbReference>
<dbReference type="InterPro" id="IPR043150">
    <property type="entry name" value="Phytochrome_PHY_sf"/>
</dbReference>
<gene>
    <name evidence="10" type="ORF">SI65_08859</name>
</gene>
<keyword evidence="4" id="KW-0418">Kinase</keyword>
<keyword evidence="11" id="KW-1185">Reference proteome</keyword>
<dbReference type="AlphaFoldDB" id="A0A1E3B3S6"/>
<feature type="domain" description="Phytochrome chromophore attachment site" evidence="9">
    <location>
        <begin position="276"/>
        <end position="330"/>
    </location>
</feature>
<organism evidence="10 11">
    <name type="scientific">Aspergillus cristatus</name>
    <name type="common">Chinese Fuzhuan brick tea-fermentation fungus</name>
    <name type="synonym">Eurotium cristatum</name>
    <dbReference type="NCBI Taxonomy" id="573508"/>
    <lineage>
        <taxon>Eukaryota</taxon>
        <taxon>Fungi</taxon>
        <taxon>Dikarya</taxon>
        <taxon>Ascomycota</taxon>
        <taxon>Pezizomycotina</taxon>
        <taxon>Eurotiomycetes</taxon>
        <taxon>Eurotiomycetidae</taxon>
        <taxon>Eurotiales</taxon>
        <taxon>Aspergillaceae</taxon>
        <taxon>Aspergillus</taxon>
        <taxon>Aspergillus subgen. Aspergillus</taxon>
    </lineage>
</organism>
<dbReference type="Proteomes" id="UP000094569">
    <property type="component" value="Unassembled WGS sequence"/>
</dbReference>
<comment type="caution">
    <text evidence="10">The sequence shown here is derived from an EMBL/GenBank/DDBJ whole genome shotgun (WGS) entry which is preliminary data.</text>
</comment>
<evidence type="ECO:0000256" key="7">
    <source>
        <dbReference type="ARBA" id="ARBA00023170"/>
    </source>
</evidence>
<keyword evidence="2" id="KW-0808">Transferase</keyword>
<evidence type="ECO:0000256" key="8">
    <source>
        <dbReference type="SAM" id="MobiDB-lite"/>
    </source>
</evidence>
<dbReference type="InterPro" id="IPR016132">
    <property type="entry name" value="Phyto_chromo_attachment"/>
</dbReference>
<evidence type="ECO:0000259" key="9">
    <source>
        <dbReference type="PROSITE" id="PS50046"/>
    </source>
</evidence>
<accession>A0A1E3B3S6</accession>
<evidence type="ECO:0000313" key="11">
    <source>
        <dbReference type="Proteomes" id="UP000094569"/>
    </source>
</evidence>
<dbReference type="PANTHER" id="PTHR43065:SF10">
    <property type="entry name" value="PEROXIDE STRESS-ACTIVATED HISTIDINE KINASE MAK3"/>
    <property type="match status" value="1"/>
</dbReference>
<feature type="region of interest" description="Disordered" evidence="8">
    <location>
        <begin position="1"/>
        <end position="55"/>
    </location>
</feature>
<dbReference type="InterPro" id="IPR013515">
    <property type="entry name" value="Phytochrome_cen-reg"/>
</dbReference>
<evidence type="ECO:0000256" key="1">
    <source>
        <dbReference type="ARBA" id="ARBA00022553"/>
    </source>
</evidence>
<dbReference type="SUPFAM" id="SSF55785">
    <property type="entry name" value="PYP-like sensor domain (PAS domain)"/>
    <property type="match status" value="1"/>
</dbReference>
<dbReference type="SUPFAM" id="SSF55781">
    <property type="entry name" value="GAF domain-like"/>
    <property type="match status" value="1"/>
</dbReference>
<dbReference type="InterPro" id="IPR013654">
    <property type="entry name" value="PAS_2"/>
</dbReference>
<evidence type="ECO:0000256" key="2">
    <source>
        <dbReference type="ARBA" id="ARBA00022679"/>
    </source>
</evidence>
<dbReference type="GO" id="GO:0000160">
    <property type="term" value="P:phosphorelay signal transduction system"/>
    <property type="evidence" value="ECO:0007669"/>
    <property type="project" value="UniProtKB-KW"/>
</dbReference>
<dbReference type="GO" id="GO:0016301">
    <property type="term" value="F:kinase activity"/>
    <property type="evidence" value="ECO:0007669"/>
    <property type="project" value="UniProtKB-KW"/>
</dbReference>
<dbReference type="Pfam" id="PF00360">
    <property type="entry name" value="PHY"/>
    <property type="match status" value="1"/>
</dbReference>
<dbReference type="InterPro" id="IPR035965">
    <property type="entry name" value="PAS-like_dom_sf"/>
</dbReference>
<keyword evidence="3" id="KW-0547">Nucleotide-binding</keyword>
<proteinExistence type="predicted"/>
<dbReference type="Gene3D" id="3.30.450.20">
    <property type="entry name" value="PAS domain"/>
    <property type="match status" value="1"/>
</dbReference>
<evidence type="ECO:0000256" key="6">
    <source>
        <dbReference type="ARBA" id="ARBA00023012"/>
    </source>
</evidence>
<evidence type="ECO:0000256" key="3">
    <source>
        <dbReference type="ARBA" id="ARBA00022741"/>
    </source>
</evidence>
<dbReference type="EMBL" id="JXNT01000015">
    <property type="protein sequence ID" value="ODM15625.1"/>
    <property type="molecule type" value="Genomic_DNA"/>
</dbReference>
<evidence type="ECO:0000256" key="4">
    <source>
        <dbReference type="ARBA" id="ARBA00022777"/>
    </source>
</evidence>
<keyword evidence="6" id="KW-0902">Two-component regulatory system</keyword>
<sequence length="410" mass="45912">MQSRARTDSVNDPPHSISATENPDLDEPEYQRRSSEATEESLPVINPEHPQNPEILEGTSLVTSRFEHVITERGHAVAAGPGAPFQPCEDEPIHIPDAVQSSGVLVAIREEADDQYLVRVASENSKDLLWYSPNELFALKNFCDILRDDQADNLLDHTDSIRDDSFDPSVDGPEVFLLSIKQPSRRSRKLCLIICEFELEDDQINPLNVSGRGSPASPSATLGLAPTPEQLAASTSSMNQPLRTLRNARRRRGEAAAMEVFSILTQIQDQLARTETLESLLNTATGLVKELIGFHRILIYQFDLNWNGTAINSVVASHRVTKDFPDLRYPPGFKHISGLLYVPLSTGGTDFMVFFRRGRLTEIKWAGNPYDKKVVDGYLQPRKSFQTWCETILDQSREWTETDVDLIAVK</sequence>
<evidence type="ECO:0000313" key="10">
    <source>
        <dbReference type="EMBL" id="ODM15625.1"/>
    </source>
</evidence>
<dbReference type="VEuPathDB" id="FungiDB:SI65_08859"/>
<dbReference type="OrthoDB" id="2015534at2759"/>
<keyword evidence="7" id="KW-0675">Receptor</keyword>
<protein>
    <recommendedName>
        <fullName evidence="9">Phytochrome chromophore attachment site domain-containing protein</fullName>
    </recommendedName>
</protein>
<evidence type="ECO:0000256" key="5">
    <source>
        <dbReference type="ARBA" id="ARBA00022840"/>
    </source>
</evidence>
<name>A0A1E3B3S6_ASPCR</name>
<dbReference type="PROSITE" id="PS50046">
    <property type="entry name" value="PHYTOCHROME_2"/>
    <property type="match status" value="1"/>
</dbReference>
<dbReference type="Pfam" id="PF08446">
    <property type="entry name" value="PAS_2"/>
    <property type="match status" value="1"/>
</dbReference>
<dbReference type="STRING" id="573508.A0A1E3B3S6"/>
<reference evidence="10 11" key="1">
    <citation type="journal article" date="2016" name="BMC Genomics">
        <title>Comparative genomic and transcriptomic analyses of the Fuzhuan brick tea-fermentation fungus Aspergillus cristatus.</title>
        <authorList>
            <person name="Ge Y."/>
            <person name="Wang Y."/>
            <person name="Liu Y."/>
            <person name="Tan Y."/>
            <person name="Ren X."/>
            <person name="Zhang X."/>
            <person name="Hyde K.D."/>
            <person name="Liu Y."/>
            <person name="Liu Z."/>
        </authorList>
    </citation>
    <scope>NUCLEOTIDE SEQUENCE [LARGE SCALE GENOMIC DNA]</scope>
    <source>
        <strain evidence="10 11">GZAAS20.1005</strain>
    </source>
</reference>
<dbReference type="GO" id="GO:0006355">
    <property type="term" value="P:regulation of DNA-templated transcription"/>
    <property type="evidence" value="ECO:0007669"/>
    <property type="project" value="InterPro"/>
</dbReference>
<dbReference type="Gene3D" id="3.30.450.270">
    <property type="match status" value="1"/>
</dbReference>
<keyword evidence="1" id="KW-0597">Phosphoprotein</keyword>
<dbReference type="GO" id="GO:0009584">
    <property type="term" value="P:detection of visible light"/>
    <property type="evidence" value="ECO:0007669"/>
    <property type="project" value="InterPro"/>
</dbReference>
<dbReference type="GO" id="GO:0005524">
    <property type="term" value="F:ATP binding"/>
    <property type="evidence" value="ECO:0007669"/>
    <property type="project" value="UniProtKB-KW"/>
</dbReference>
<keyword evidence="5" id="KW-0067">ATP-binding</keyword>